<reference evidence="5 6" key="1">
    <citation type="submission" date="2019-08" db="EMBL/GenBank/DDBJ databases">
        <title>The genome sequence of a newly discovered highly antifungal drug resistant Aspergillus species, Aspergillus tanneri NIH 1004.</title>
        <authorList>
            <person name="Mounaud S."/>
            <person name="Singh I."/>
            <person name="Joardar V."/>
            <person name="Pakala S."/>
            <person name="Pakala S."/>
            <person name="Venepally P."/>
            <person name="Chung J.K."/>
            <person name="Losada L."/>
            <person name="Nierman W.C."/>
        </authorList>
    </citation>
    <scope>NUCLEOTIDE SEQUENCE [LARGE SCALE GENOMIC DNA]</scope>
    <source>
        <strain evidence="5 6">NIH1004</strain>
    </source>
</reference>
<dbReference type="GO" id="GO:0008171">
    <property type="term" value="F:O-methyltransferase activity"/>
    <property type="evidence" value="ECO:0007669"/>
    <property type="project" value="InterPro"/>
</dbReference>
<keyword evidence="2" id="KW-0808">Transferase</keyword>
<name>A0A5M9N1I9_9EURO</name>
<comment type="caution">
    <text evidence="5">The sequence shown here is derived from an EMBL/GenBank/DDBJ whole genome shotgun (WGS) entry which is preliminary data.</text>
</comment>
<dbReference type="InterPro" id="IPR016461">
    <property type="entry name" value="COMT-like"/>
</dbReference>
<sequence>MASIESLTLTITKQAFKLSSLLHEQGLAAPTLDEASYGDFATEADTPTGKALREARSGILDAAQDLCRLVRGQTEQVLTLAWSVADTAHLDLITRLKLPQKVPLGSSISISELSMATRVSESLLARVLRYSIANGIFVEESPNIICHSATSAALARTPHLVNIVHFGTEFLGGILMKTHEYVVQKRDDPENAAHAAFNIAYQTDQPLFDYFQGNADLTKKYHEYLAGRVNTPLWSVGGSSGHTLQSLAPLMPSATFIVQDSNLSALEMGRHAVADSKDDSSLLSRTTFMKHDFFTPQPVHNADIYIFRHILHDWNDADSVRILSALLPALKRGARVLISEGILPAPPAQRLNTLARKMIRIEDMFMLAAHNAHERSVADLESIFEQVKPGGFHLAGVTSGTEAGAFQSLLEFEFLG</sequence>
<evidence type="ECO:0000256" key="2">
    <source>
        <dbReference type="ARBA" id="ARBA00022679"/>
    </source>
</evidence>
<evidence type="ECO:0000313" key="6">
    <source>
        <dbReference type="Proteomes" id="UP000324241"/>
    </source>
</evidence>
<dbReference type="AlphaFoldDB" id="A0A5M9N1I9"/>
<gene>
    <name evidence="5" type="ORF">ATNIH1004_003704</name>
</gene>
<dbReference type="EMBL" id="QUQM01000001">
    <property type="protein sequence ID" value="KAA8651013.1"/>
    <property type="molecule type" value="Genomic_DNA"/>
</dbReference>
<protein>
    <recommendedName>
        <fullName evidence="4">O-methyltransferase C-terminal domain-containing protein</fullName>
    </recommendedName>
</protein>
<dbReference type="PANTHER" id="PTHR43712">
    <property type="entry name" value="PUTATIVE (AFU_ORTHOLOGUE AFUA_4G14580)-RELATED"/>
    <property type="match status" value="1"/>
</dbReference>
<feature type="domain" description="O-methyltransferase C-terminal" evidence="4">
    <location>
        <begin position="233"/>
        <end position="386"/>
    </location>
</feature>
<dbReference type="Gene3D" id="3.40.50.150">
    <property type="entry name" value="Vaccinia Virus protein VP39"/>
    <property type="match status" value="1"/>
</dbReference>
<dbReference type="GeneID" id="54326406"/>
<dbReference type="InterPro" id="IPR036388">
    <property type="entry name" value="WH-like_DNA-bd_sf"/>
</dbReference>
<evidence type="ECO:0000313" key="5">
    <source>
        <dbReference type="EMBL" id="KAA8651013.1"/>
    </source>
</evidence>
<dbReference type="InterPro" id="IPR001077">
    <property type="entry name" value="COMT_C"/>
</dbReference>
<dbReference type="OrthoDB" id="1606438at2759"/>
<dbReference type="SUPFAM" id="SSF53335">
    <property type="entry name" value="S-adenosyl-L-methionine-dependent methyltransferases"/>
    <property type="match status" value="1"/>
</dbReference>
<dbReference type="InterPro" id="IPR029063">
    <property type="entry name" value="SAM-dependent_MTases_sf"/>
</dbReference>
<dbReference type="RefSeq" id="XP_033430374.1">
    <property type="nucleotide sequence ID" value="XM_033568379.1"/>
</dbReference>
<dbReference type="PANTHER" id="PTHR43712:SF16">
    <property type="entry name" value="O-METHYLTRANSFERASE ELCB"/>
    <property type="match status" value="1"/>
</dbReference>
<dbReference type="GO" id="GO:0032259">
    <property type="term" value="P:methylation"/>
    <property type="evidence" value="ECO:0007669"/>
    <property type="project" value="UniProtKB-KW"/>
</dbReference>
<dbReference type="GO" id="GO:0044550">
    <property type="term" value="P:secondary metabolite biosynthetic process"/>
    <property type="evidence" value="ECO:0007669"/>
    <property type="project" value="UniProtKB-ARBA"/>
</dbReference>
<dbReference type="PROSITE" id="PS51683">
    <property type="entry name" value="SAM_OMT_II"/>
    <property type="match status" value="1"/>
</dbReference>
<keyword evidence="1" id="KW-0489">Methyltransferase</keyword>
<dbReference type="SUPFAM" id="SSF46785">
    <property type="entry name" value="Winged helix' DNA-binding domain"/>
    <property type="match status" value="1"/>
</dbReference>
<evidence type="ECO:0000256" key="3">
    <source>
        <dbReference type="ARBA" id="ARBA00022691"/>
    </source>
</evidence>
<organism evidence="5 6">
    <name type="scientific">Aspergillus tanneri</name>
    <dbReference type="NCBI Taxonomy" id="1220188"/>
    <lineage>
        <taxon>Eukaryota</taxon>
        <taxon>Fungi</taxon>
        <taxon>Dikarya</taxon>
        <taxon>Ascomycota</taxon>
        <taxon>Pezizomycotina</taxon>
        <taxon>Eurotiomycetes</taxon>
        <taxon>Eurotiomycetidae</taxon>
        <taxon>Eurotiales</taxon>
        <taxon>Aspergillaceae</taxon>
        <taxon>Aspergillus</taxon>
        <taxon>Aspergillus subgen. Circumdati</taxon>
    </lineage>
</organism>
<dbReference type="Pfam" id="PF00891">
    <property type="entry name" value="Methyltransf_2"/>
    <property type="match status" value="1"/>
</dbReference>
<dbReference type="InterPro" id="IPR036390">
    <property type="entry name" value="WH_DNA-bd_sf"/>
</dbReference>
<evidence type="ECO:0000256" key="1">
    <source>
        <dbReference type="ARBA" id="ARBA00022603"/>
    </source>
</evidence>
<accession>A0A5M9N1I9</accession>
<evidence type="ECO:0000259" key="4">
    <source>
        <dbReference type="Pfam" id="PF00891"/>
    </source>
</evidence>
<dbReference type="Gene3D" id="1.10.10.10">
    <property type="entry name" value="Winged helix-like DNA-binding domain superfamily/Winged helix DNA-binding domain"/>
    <property type="match status" value="1"/>
</dbReference>
<proteinExistence type="predicted"/>
<dbReference type="VEuPathDB" id="FungiDB:EYZ11_010976"/>
<keyword evidence="3" id="KW-0949">S-adenosyl-L-methionine</keyword>
<dbReference type="Proteomes" id="UP000324241">
    <property type="component" value="Unassembled WGS sequence"/>
</dbReference>